<dbReference type="GO" id="GO:0006084">
    <property type="term" value="P:acetyl-CoA metabolic process"/>
    <property type="evidence" value="ECO:0007669"/>
    <property type="project" value="TreeGrafter"/>
</dbReference>
<evidence type="ECO:0000313" key="5">
    <source>
        <dbReference type="EMBL" id="CAG8741181.1"/>
    </source>
</evidence>
<name>A0A9N9NIK8_9GLOM</name>
<feature type="domain" description="Hydroxymethylglutaryl-coenzyme A synthase N-terminal" evidence="4">
    <location>
        <begin position="2"/>
        <end position="175"/>
    </location>
</feature>
<dbReference type="Pfam" id="PF01154">
    <property type="entry name" value="HMG_CoA_synt_N"/>
    <property type="match status" value="1"/>
</dbReference>
<feature type="active site" description="Acyl-thioester intermediate" evidence="2">
    <location>
        <position position="118"/>
    </location>
</feature>
<dbReference type="EC" id="2.3.3.10" evidence="3"/>
<protein>
    <recommendedName>
        <fullName evidence="3">Hydroxymethylglutaryl-CoA synthase</fullName>
        <shortName evidence="3">HMG-CoA synthase</shortName>
        <ecNumber evidence="3">2.3.3.10</ecNumber>
    </recommendedName>
    <alternativeName>
        <fullName evidence="3">3-hydroxy-3-methylglutaryl coenzyme A synthase</fullName>
    </alternativeName>
</protein>
<evidence type="ECO:0000256" key="3">
    <source>
        <dbReference type="RuleBase" id="RU364071"/>
    </source>
</evidence>
<keyword evidence="6" id="KW-1185">Reference proteome</keyword>
<evidence type="ECO:0000256" key="1">
    <source>
        <dbReference type="ARBA" id="ARBA00022679"/>
    </source>
</evidence>
<reference evidence="5" key="1">
    <citation type="submission" date="2021-06" db="EMBL/GenBank/DDBJ databases">
        <authorList>
            <person name="Kallberg Y."/>
            <person name="Tangrot J."/>
            <person name="Rosling A."/>
        </authorList>
    </citation>
    <scope>NUCLEOTIDE SEQUENCE</scope>
    <source>
        <strain evidence="5">CL551</strain>
    </source>
</reference>
<dbReference type="InterPro" id="IPR016039">
    <property type="entry name" value="Thiolase-like"/>
</dbReference>
<accession>A0A9N9NIK8</accession>
<dbReference type="InterPro" id="IPR010122">
    <property type="entry name" value="HMG_CoA_synthase_euk"/>
</dbReference>
<dbReference type="GO" id="GO:0010142">
    <property type="term" value="P:farnesyl diphosphate biosynthetic process, mevalonate pathway"/>
    <property type="evidence" value="ECO:0007669"/>
    <property type="project" value="TreeGrafter"/>
</dbReference>
<comment type="similarity">
    <text evidence="3">Belongs to the thiolase-like superfamily. HMG-CoA synthase family.</text>
</comment>
<dbReference type="NCBIfam" id="TIGR01833">
    <property type="entry name" value="HMG-CoA-S_euk"/>
    <property type="match status" value="1"/>
</dbReference>
<sequence>MYPENVGILAIEIYFPKRYVDQSMLEKYDGVSAGKYTIGLGQTKMGFCDDREDINSIALTAVQNLIEKYKISYRDIGRLEVGTETIIDKSKSVKTVLMQLFEESGNTDVEGIDTTNACYGGTNALFNSLNWIESSSWDGRYALVVAGDIAIYDSGPARPTGGAGCVVMLLGKDAPIVIDRGLRGTHMEH</sequence>
<dbReference type="FunFam" id="3.40.47.10:FF:000118">
    <property type="entry name" value="3-hydroxy-3-methylglutaryl coenzyme A synthase"/>
    <property type="match status" value="1"/>
</dbReference>
<evidence type="ECO:0000313" key="6">
    <source>
        <dbReference type="Proteomes" id="UP000789342"/>
    </source>
</evidence>
<dbReference type="Gene3D" id="3.40.47.10">
    <property type="match status" value="1"/>
</dbReference>
<dbReference type="InterPro" id="IPR000590">
    <property type="entry name" value="HMG_CoA_synt_AS"/>
</dbReference>
<keyword evidence="1 3" id="KW-0808">Transferase</keyword>
<comment type="function">
    <text evidence="3">Catalyzes the condensation of acetyl-CoA with acetoacetyl-CoA to form HMG-CoA.</text>
</comment>
<evidence type="ECO:0000256" key="2">
    <source>
        <dbReference type="PIRSR" id="PIRSR610122-1"/>
    </source>
</evidence>
<feature type="non-terminal residue" evidence="5">
    <location>
        <position position="189"/>
    </location>
</feature>
<dbReference type="PANTHER" id="PTHR43323:SF2">
    <property type="entry name" value="HYDROXYMETHYLGLUTARYL-COA SYNTHASE"/>
    <property type="match status" value="1"/>
</dbReference>
<dbReference type="SUPFAM" id="SSF53901">
    <property type="entry name" value="Thiolase-like"/>
    <property type="match status" value="1"/>
</dbReference>
<comment type="catalytic activity">
    <reaction evidence="3">
        <text>acetoacetyl-CoA + acetyl-CoA + H2O = (3S)-3-hydroxy-3-methylglutaryl-CoA + CoA + H(+)</text>
        <dbReference type="Rhea" id="RHEA:10188"/>
        <dbReference type="ChEBI" id="CHEBI:15377"/>
        <dbReference type="ChEBI" id="CHEBI:15378"/>
        <dbReference type="ChEBI" id="CHEBI:43074"/>
        <dbReference type="ChEBI" id="CHEBI:57286"/>
        <dbReference type="ChEBI" id="CHEBI:57287"/>
        <dbReference type="ChEBI" id="CHEBI:57288"/>
        <dbReference type="EC" id="2.3.3.10"/>
    </reaction>
</comment>
<dbReference type="AlphaFoldDB" id="A0A9N9NIK8"/>
<dbReference type="PROSITE" id="PS01226">
    <property type="entry name" value="HMG_COA_SYNTHASE"/>
    <property type="match status" value="1"/>
</dbReference>
<dbReference type="Proteomes" id="UP000789342">
    <property type="component" value="Unassembled WGS sequence"/>
</dbReference>
<dbReference type="InterPro" id="IPR013528">
    <property type="entry name" value="HMG_CoA_synth_N"/>
</dbReference>
<proteinExistence type="inferred from homology"/>
<feature type="active site" description="Proton donor/acceptor" evidence="2">
    <location>
        <position position="84"/>
    </location>
</feature>
<gene>
    <name evidence="5" type="ORF">AMORRO_LOCUS14725</name>
</gene>
<comment type="caution">
    <text evidence="5">The sequence shown here is derived from an EMBL/GenBank/DDBJ whole genome shotgun (WGS) entry which is preliminary data.</text>
</comment>
<dbReference type="GO" id="GO:0004421">
    <property type="term" value="F:hydroxymethylglutaryl-CoA synthase activity"/>
    <property type="evidence" value="ECO:0007669"/>
    <property type="project" value="UniProtKB-EC"/>
</dbReference>
<dbReference type="OrthoDB" id="1269963at2759"/>
<dbReference type="EMBL" id="CAJVPV010030628">
    <property type="protein sequence ID" value="CAG8741181.1"/>
    <property type="molecule type" value="Genomic_DNA"/>
</dbReference>
<organism evidence="5 6">
    <name type="scientific">Acaulospora morrowiae</name>
    <dbReference type="NCBI Taxonomy" id="94023"/>
    <lineage>
        <taxon>Eukaryota</taxon>
        <taxon>Fungi</taxon>
        <taxon>Fungi incertae sedis</taxon>
        <taxon>Mucoromycota</taxon>
        <taxon>Glomeromycotina</taxon>
        <taxon>Glomeromycetes</taxon>
        <taxon>Diversisporales</taxon>
        <taxon>Acaulosporaceae</taxon>
        <taxon>Acaulospora</taxon>
    </lineage>
</organism>
<evidence type="ECO:0000259" key="4">
    <source>
        <dbReference type="Pfam" id="PF01154"/>
    </source>
</evidence>
<dbReference type="CDD" id="cd00827">
    <property type="entry name" value="init_cond_enzymes"/>
    <property type="match status" value="1"/>
</dbReference>
<dbReference type="PANTHER" id="PTHR43323">
    <property type="entry name" value="3-HYDROXY-3-METHYLGLUTARYL COENZYME A SYNTHASE"/>
    <property type="match status" value="1"/>
</dbReference>